<gene>
    <name evidence="2" type="ORF">BLCOC_38420</name>
</gene>
<sequence length="33" mass="3475">MGDAVFAILCIVISLASIGSIVTVILNKIDEKK</sequence>
<keyword evidence="1" id="KW-0812">Transmembrane</keyword>
<evidence type="ECO:0000256" key="1">
    <source>
        <dbReference type="SAM" id="Phobius"/>
    </source>
</evidence>
<evidence type="ECO:0000313" key="2">
    <source>
        <dbReference type="EMBL" id="WPX75480.1"/>
    </source>
</evidence>
<proteinExistence type="predicted"/>
<name>A0ABZ0UH83_9FIRM</name>
<reference evidence="2" key="1">
    <citation type="submission" date="2023-10" db="EMBL/GenBank/DDBJ databases">
        <title>Genome sequence of Blautia coccoides DSM 935.</title>
        <authorList>
            <person name="Boeer T."/>
            <person name="Bengelsdorf F.R."/>
            <person name="Daniel R."/>
            <person name="Poehlein A."/>
        </authorList>
    </citation>
    <scope>NUCLEOTIDE SEQUENCE [LARGE SCALE GENOMIC DNA]</scope>
    <source>
        <strain evidence="2">DSM 935</strain>
    </source>
</reference>
<evidence type="ECO:0008006" key="4">
    <source>
        <dbReference type="Google" id="ProtNLM"/>
    </source>
</evidence>
<keyword evidence="1" id="KW-1133">Transmembrane helix</keyword>
<keyword evidence="3" id="KW-1185">Reference proteome</keyword>
<protein>
    <recommendedName>
        <fullName evidence="4">Holin-like toxin</fullName>
    </recommendedName>
</protein>
<dbReference type="Proteomes" id="UP001325248">
    <property type="component" value="Chromosome"/>
</dbReference>
<evidence type="ECO:0000313" key="3">
    <source>
        <dbReference type="Proteomes" id="UP001325248"/>
    </source>
</evidence>
<keyword evidence="1" id="KW-0472">Membrane</keyword>
<dbReference type="EMBL" id="CP136422">
    <property type="protein sequence ID" value="WPX75480.1"/>
    <property type="molecule type" value="Genomic_DNA"/>
</dbReference>
<accession>A0ABZ0UH83</accession>
<organism evidence="2 3">
    <name type="scientific">Blautia producta</name>
    <dbReference type="NCBI Taxonomy" id="33035"/>
    <lineage>
        <taxon>Bacteria</taxon>
        <taxon>Bacillati</taxon>
        <taxon>Bacillota</taxon>
        <taxon>Clostridia</taxon>
        <taxon>Lachnospirales</taxon>
        <taxon>Lachnospiraceae</taxon>
        <taxon>Blautia</taxon>
    </lineage>
</organism>
<feature type="transmembrane region" description="Helical" evidence="1">
    <location>
        <begin position="6"/>
        <end position="26"/>
    </location>
</feature>